<feature type="repeat" description="ANK" evidence="1">
    <location>
        <begin position="138"/>
        <end position="158"/>
    </location>
</feature>
<feature type="transmembrane region" description="Helical" evidence="2">
    <location>
        <begin position="395"/>
        <end position="420"/>
    </location>
</feature>
<dbReference type="Pfam" id="PF13962">
    <property type="entry name" value="PGG"/>
    <property type="match status" value="1"/>
</dbReference>
<evidence type="ECO:0000313" key="4">
    <source>
        <dbReference type="Proteomes" id="UP000694886"/>
    </source>
</evidence>
<evidence type="ECO:0000259" key="3">
    <source>
        <dbReference type="Pfam" id="PF13962"/>
    </source>
</evidence>
<sequence length="438" mass="48222">MARVLREAARAGNIDALYEQFQEDPHLLETIDAVPFIDTPLHEAAAAGQVDFAVEMMNLKPSFASKINPDGFTPLHLALQKHQTQLLYELLKINKDLVRVKGKKGVTLLHYAAELGDIDLLAKFLVACPQCIKDVTVGGKTALHIAAENNHVEALEVLARWLRRTHNKDGGFWEIEVMNWKDKDGNTVLHVAAANSQNQAEMIRLLLECGIRRNIINLNGLTALDVLQCQGQVDNRKAVDILRQAGGLNASSIPESTPLAELFSSKVEFSERLMIIVTRARLNIPSDTRNAFLVLAGLVITATYQAIFNPPGGVRQAEAGPTQVPSGAGRSVMDTNSFLWFYVPNTAAFLTTLFLTVLFLIIGPNGELVLLPLLPLVICYVMSTLVITPTATFTYYIWLTLVIAVASGCWLFGAHLYWLLKIWKVNKSSGELTLSVLS</sequence>
<name>A0AB32WYR6_THECC</name>
<feature type="repeat" description="ANK" evidence="1">
    <location>
        <begin position="184"/>
        <end position="218"/>
    </location>
</feature>
<evidence type="ECO:0000256" key="2">
    <source>
        <dbReference type="SAM" id="Phobius"/>
    </source>
</evidence>
<dbReference type="Proteomes" id="UP000694886">
    <property type="component" value="Chromosome 10"/>
</dbReference>
<dbReference type="PROSITE" id="PS50088">
    <property type="entry name" value="ANK_REPEAT"/>
    <property type="match status" value="3"/>
</dbReference>
<gene>
    <name evidence="5" type="primary">LOC18586211</name>
</gene>
<reference evidence="4" key="1">
    <citation type="journal article" date="1997" name="Nucleic Acids Res.">
        <title>tRNAscan-SE: a program for improved detection of transfer RNA genes in genomic sequence.</title>
        <authorList>
            <person name="Lowe T.M."/>
            <person name="Eddy S.R."/>
        </authorList>
    </citation>
    <scope>NUCLEOTIDE SEQUENCE [LARGE SCALE GENOMIC DNA]</scope>
    <source>
        <strain evidence="4">r\B97-61/B2</strain>
    </source>
</reference>
<proteinExistence type="predicted"/>
<evidence type="ECO:0000313" key="5">
    <source>
        <dbReference type="RefSeq" id="XP_017984752.1"/>
    </source>
</evidence>
<feature type="domain" description="PGG" evidence="3">
    <location>
        <begin position="287"/>
        <end position="362"/>
    </location>
</feature>
<dbReference type="Gramene" id="Tc10v2_t004480.1">
    <property type="protein sequence ID" value="Tc10v2_p004480.1"/>
    <property type="gene ID" value="Tc10v2_g004480"/>
</dbReference>
<keyword evidence="2" id="KW-0472">Membrane</keyword>
<dbReference type="InterPro" id="IPR026961">
    <property type="entry name" value="PGG_dom"/>
</dbReference>
<dbReference type="SUPFAM" id="SSF48403">
    <property type="entry name" value="Ankyrin repeat"/>
    <property type="match status" value="1"/>
</dbReference>
<dbReference type="AlphaFoldDB" id="A0AB32WYR6"/>
<feature type="transmembrane region" description="Helical" evidence="2">
    <location>
        <begin position="291"/>
        <end position="308"/>
    </location>
</feature>
<evidence type="ECO:0000256" key="1">
    <source>
        <dbReference type="PROSITE-ProRule" id="PRU00023"/>
    </source>
</evidence>
<feature type="transmembrane region" description="Helical" evidence="2">
    <location>
        <begin position="339"/>
        <end position="361"/>
    </location>
</feature>
<dbReference type="KEGG" id="tcc:18586211"/>
<dbReference type="Pfam" id="PF12796">
    <property type="entry name" value="Ank_2"/>
    <property type="match status" value="1"/>
</dbReference>
<reference evidence="5" key="2">
    <citation type="submission" date="2025-08" db="UniProtKB">
        <authorList>
            <consortium name="RefSeq"/>
        </authorList>
    </citation>
    <scope>IDENTIFICATION</scope>
</reference>
<keyword evidence="2" id="KW-0812">Transmembrane</keyword>
<dbReference type="PANTHER" id="PTHR24128">
    <property type="entry name" value="HOMEOBOX PROTEIN WARIAI"/>
    <property type="match status" value="1"/>
</dbReference>
<dbReference type="SMART" id="SM00248">
    <property type="entry name" value="ANK"/>
    <property type="match status" value="5"/>
</dbReference>
<dbReference type="Pfam" id="PF00023">
    <property type="entry name" value="Ank"/>
    <property type="match status" value="1"/>
</dbReference>
<dbReference type="InterPro" id="IPR002110">
    <property type="entry name" value="Ankyrin_rpt"/>
</dbReference>
<keyword evidence="2" id="KW-1133">Transmembrane helix</keyword>
<dbReference type="PANTHER" id="PTHR24128:SF46">
    <property type="entry name" value="ALPHA-LATROTOXIN-LHE1A-LIKE ISOFORM X1"/>
    <property type="match status" value="1"/>
</dbReference>
<dbReference type="GeneID" id="18586211"/>
<protein>
    <submittedName>
        <fullName evidence="5">Ankyrin repeat-containing protein At5g02620</fullName>
    </submittedName>
</protein>
<feature type="transmembrane region" description="Helical" evidence="2">
    <location>
        <begin position="368"/>
        <end position="389"/>
    </location>
</feature>
<dbReference type="Gene3D" id="1.25.40.20">
    <property type="entry name" value="Ankyrin repeat-containing domain"/>
    <property type="match status" value="2"/>
</dbReference>
<accession>A0AB32WYR6</accession>
<dbReference type="InterPro" id="IPR036770">
    <property type="entry name" value="Ankyrin_rpt-contain_sf"/>
</dbReference>
<dbReference type="RefSeq" id="XP_017984752.1">
    <property type="nucleotide sequence ID" value="XM_018129263.1"/>
</dbReference>
<feature type="repeat" description="ANK" evidence="1">
    <location>
        <begin position="70"/>
        <end position="97"/>
    </location>
</feature>
<keyword evidence="1" id="KW-0040">ANK repeat</keyword>
<dbReference type="PROSITE" id="PS50297">
    <property type="entry name" value="ANK_REP_REGION"/>
    <property type="match status" value="3"/>
</dbReference>
<organism evidence="4 5">
    <name type="scientific">Theobroma cacao</name>
    <name type="common">Cacao</name>
    <name type="synonym">Cocoa</name>
    <dbReference type="NCBI Taxonomy" id="3641"/>
    <lineage>
        <taxon>Eukaryota</taxon>
        <taxon>Viridiplantae</taxon>
        <taxon>Streptophyta</taxon>
        <taxon>Embryophyta</taxon>
        <taxon>Tracheophyta</taxon>
        <taxon>Spermatophyta</taxon>
        <taxon>Magnoliopsida</taxon>
        <taxon>eudicotyledons</taxon>
        <taxon>Gunneridae</taxon>
        <taxon>Pentapetalae</taxon>
        <taxon>rosids</taxon>
        <taxon>malvids</taxon>
        <taxon>Malvales</taxon>
        <taxon>Malvaceae</taxon>
        <taxon>Byttnerioideae</taxon>
        <taxon>Theobroma</taxon>
    </lineage>
</organism>